<dbReference type="Proteomes" id="UP001189773">
    <property type="component" value="Unassembled WGS sequence"/>
</dbReference>
<keyword evidence="2" id="KW-1185">Reference proteome</keyword>
<accession>A0ABN9IWX4</accession>
<dbReference type="EMBL" id="CATZAR010000005">
    <property type="protein sequence ID" value="CAJ0792266.1"/>
    <property type="molecule type" value="Genomic_DNA"/>
</dbReference>
<reference evidence="1 2" key="1">
    <citation type="submission" date="2023-07" db="EMBL/GenBank/DDBJ databases">
        <authorList>
            <person name="Peeters C."/>
        </authorList>
    </citation>
    <scope>NUCLEOTIDE SEQUENCE [LARGE SCALE GENOMIC DNA]</scope>
    <source>
        <strain evidence="1 2">LMG 18095</strain>
    </source>
</reference>
<sequence>MSTQAEKALAACLEYDRWMREIAGLSAKIGTPPSGCSNAVMTEFGYHVPNGGTHLDEVFRGYDEDGAYEPVHHHWSPQEAIEILDGCPHCSAVYAAIQARKLARQELGITKRKIRAIARATGRNAGGEE</sequence>
<gene>
    <name evidence="1" type="ORF">LMG18095_02291</name>
</gene>
<organism evidence="1 2">
    <name type="scientific">Ralstonia thomasii</name>
    <dbReference type="NCBI Taxonomy" id="3058596"/>
    <lineage>
        <taxon>Bacteria</taxon>
        <taxon>Pseudomonadati</taxon>
        <taxon>Pseudomonadota</taxon>
        <taxon>Betaproteobacteria</taxon>
        <taxon>Burkholderiales</taxon>
        <taxon>Burkholderiaceae</taxon>
        <taxon>Ralstonia</taxon>
    </lineage>
</organism>
<name>A0ABN9IWX4_9RALS</name>
<protein>
    <submittedName>
        <fullName evidence="1">Uncharacterized protein</fullName>
    </submittedName>
</protein>
<evidence type="ECO:0000313" key="2">
    <source>
        <dbReference type="Proteomes" id="UP001189773"/>
    </source>
</evidence>
<proteinExistence type="predicted"/>
<dbReference type="RefSeq" id="WP_012436170.1">
    <property type="nucleotide sequence ID" value="NZ_CATWDO010000003.1"/>
</dbReference>
<evidence type="ECO:0000313" key="1">
    <source>
        <dbReference type="EMBL" id="CAJ0792266.1"/>
    </source>
</evidence>
<comment type="caution">
    <text evidence="1">The sequence shown here is derived from an EMBL/GenBank/DDBJ whole genome shotgun (WGS) entry which is preliminary data.</text>
</comment>